<keyword evidence="4" id="KW-1185">Reference proteome</keyword>
<dbReference type="PRINTS" id="PR00080">
    <property type="entry name" value="SDRFAMILY"/>
</dbReference>
<protein>
    <submittedName>
        <fullName evidence="3">Retinol dehydrogenase</fullName>
    </submittedName>
</protein>
<reference evidence="3 4" key="1">
    <citation type="submission" date="2023-09" db="EMBL/GenBank/DDBJ databases">
        <title>Nesidiocoris tenuis whole genome shotgun sequence.</title>
        <authorList>
            <person name="Shibata T."/>
            <person name="Shimoda M."/>
            <person name="Kobayashi T."/>
            <person name="Uehara T."/>
        </authorList>
    </citation>
    <scope>NUCLEOTIDE SEQUENCE [LARGE SCALE GENOMIC DNA]</scope>
    <source>
        <strain evidence="3 4">Japan</strain>
    </source>
</reference>
<comment type="similarity">
    <text evidence="2">Belongs to the short-chain dehydrogenases/reductases (SDR) family.</text>
</comment>
<sequence length="315" mass="34591">MGLFSSGKCVSNARLDGKTTIVTGSNTGIGKATAEEFARRGAKVIMACRNVEKGEKAATDIRKALENVENSGEVIVMHLDLSSLESVRKCAAEIINNESQIHILVNNAGIMMCPRELTVDGYEMQFATNHLGHFLLTLLLLPTILASAPARIVNVSSKLHLWARSMYFDDINLANKSYSPVLGYGRSKLANILFTKELAERLKGTGVTAYSLHPGVVSTELSRHVDTAFIPGARWFYDKMGWIFRKTPVQGAQTTLHCALDEKAGNESGLYYDDCVVTTPTSCARDSAMAKELWEKSLEMVQLPPGFDPFVARRK</sequence>
<evidence type="ECO:0000256" key="2">
    <source>
        <dbReference type="RuleBase" id="RU000363"/>
    </source>
</evidence>
<proteinExistence type="inferred from homology"/>
<gene>
    <name evidence="3" type="ORF">NTJ_06393</name>
</gene>
<dbReference type="PANTHER" id="PTHR43157:SF73">
    <property type="entry name" value="WW DOMAIN-CONTAINING OXIDOREDUCTASE-LIKE PROTEIN"/>
    <property type="match status" value="1"/>
</dbReference>
<dbReference type="EMBL" id="AP028912">
    <property type="protein sequence ID" value="BES93584.1"/>
    <property type="molecule type" value="Genomic_DNA"/>
</dbReference>
<dbReference type="Pfam" id="PF00106">
    <property type="entry name" value="adh_short"/>
    <property type="match status" value="1"/>
</dbReference>
<dbReference type="PANTHER" id="PTHR43157">
    <property type="entry name" value="PHOSPHATIDYLINOSITOL-GLYCAN BIOSYNTHESIS CLASS F PROTEIN-RELATED"/>
    <property type="match status" value="1"/>
</dbReference>
<evidence type="ECO:0000313" key="3">
    <source>
        <dbReference type="EMBL" id="BES93584.1"/>
    </source>
</evidence>
<dbReference type="Proteomes" id="UP001307889">
    <property type="component" value="Chromosome 4"/>
</dbReference>
<evidence type="ECO:0000313" key="4">
    <source>
        <dbReference type="Proteomes" id="UP001307889"/>
    </source>
</evidence>
<name>A0ABN7AQL8_9HEMI</name>
<dbReference type="PRINTS" id="PR00081">
    <property type="entry name" value="GDHRDH"/>
</dbReference>
<keyword evidence="1" id="KW-0560">Oxidoreductase</keyword>
<organism evidence="3 4">
    <name type="scientific">Nesidiocoris tenuis</name>
    <dbReference type="NCBI Taxonomy" id="355587"/>
    <lineage>
        <taxon>Eukaryota</taxon>
        <taxon>Metazoa</taxon>
        <taxon>Ecdysozoa</taxon>
        <taxon>Arthropoda</taxon>
        <taxon>Hexapoda</taxon>
        <taxon>Insecta</taxon>
        <taxon>Pterygota</taxon>
        <taxon>Neoptera</taxon>
        <taxon>Paraneoptera</taxon>
        <taxon>Hemiptera</taxon>
        <taxon>Heteroptera</taxon>
        <taxon>Panheteroptera</taxon>
        <taxon>Cimicomorpha</taxon>
        <taxon>Miridae</taxon>
        <taxon>Dicyphina</taxon>
        <taxon>Nesidiocoris</taxon>
    </lineage>
</organism>
<dbReference type="InterPro" id="IPR036291">
    <property type="entry name" value="NAD(P)-bd_dom_sf"/>
</dbReference>
<dbReference type="InterPro" id="IPR002347">
    <property type="entry name" value="SDR_fam"/>
</dbReference>
<evidence type="ECO:0000256" key="1">
    <source>
        <dbReference type="ARBA" id="ARBA00023002"/>
    </source>
</evidence>
<accession>A0ABN7AQL8</accession>
<dbReference type="Gene3D" id="3.40.50.720">
    <property type="entry name" value="NAD(P)-binding Rossmann-like Domain"/>
    <property type="match status" value="1"/>
</dbReference>
<dbReference type="SUPFAM" id="SSF51735">
    <property type="entry name" value="NAD(P)-binding Rossmann-fold domains"/>
    <property type="match status" value="1"/>
</dbReference>